<evidence type="ECO:0000256" key="1">
    <source>
        <dbReference type="SAM" id="Phobius"/>
    </source>
</evidence>
<comment type="caution">
    <text evidence="2">The sequence shown here is derived from an EMBL/GenBank/DDBJ whole genome shotgun (WGS) entry which is preliminary data.</text>
</comment>
<dbReference type="AlphaFoldDB" id="A0A6N9NGV6"/>
<accession>A0A6N9NGV6</accession>
<dbReference type="Proteomes" id="UP000470771">
    <property type="component" value="Unassembled WGS sequence"/>
</dbReference>
<protein>
    <submittedName>
        <fullName evidence="2">Uncharacterized protein</fullName>
    </submittedName>
</protein>
<evidence type="ECO:0000313" key="2">
    <source>
        <dbReference type="EMBL" id="NBG64771.1"/>
    </source>
</evidence>
<evidence type="ECO:0000313" key="3">
    <source>
        <dbReference type="Proteomes" id="UP000470771"/>
    </source>
</evidence>
<keyword evidence="3" id="KW-1185">Reference proteome</keyword>
<sequence>MKQSVFRGFIFLAITLAFVLIADATYAQCSMCKAVLESNMESGESTLANGINNGIVYLMIFPYLLAIVVGILLYKHMKKQNQASA</sequence>
<dbReference type="RefSeq" id="WP_160631247.1">
    <property type="nucleotide sequence ID" value="NZ_WWNE01000003.1"/>
</dbReference>
<keyword evidence="1" id="KW-1133">Transmembrane helix</keyword>
<dbReference type="EMBL" id="WWNE01000003">
    <property type="protein sequence ID" value="NBG64771.1"/>
    <property type="molecule type" value="Genomic_DNA"/>
</dbReference>
<name>A0A6N9NGV6_9FLAO</name>
<gene>
    <name evidence="2" type="ORF">GQN54_01490</name>
</gene>
<proteinExistence type="predicted"/>
<reference evidence="2 3" key="1">
    <citation type="submission" date="2019-12" db="EMBL/GenBank/DDBJ databases">
        <authorList>
            <person name="Zhao J."/>
        </authorList>
    </citation>
    <scope>NUCLEOTIDE SEQUENCE [LARGE SCALE GENOMIC DNA]</scope>
    <source>
        <strain evidence="2 3">S-15</strain>
    </source>
</reference>
<feature type="transmembrane region" description="Helical" evidence="1">
    <location>
        <begin position="53"/>
        <end position="74"/>
    </location>
</feature>
<organism evidence="2 3">
    <name type="scientific">Acidiluteibacter ferrifornacis</name>
    <dbReference type="NCBI Taxonomy" id="2692424"/>
    <lineage>
        <taxon>Bacteria</taxon>
        <taxon>Pseudomonadati</taxon>
        <taxon>Bacteroidota</taxon>
        <taxon>Flavobacteriia</taxon>
        <taxon>Flavobacteriales</taxon>
        <taxon>Cryomorphaceae</taxon>
        <taxon>Acidiluteibacter</taxon>
    </lineage>
</organism>
<keyword evidence="1" id="KW-0812">Transmembrane</keyword>
<keyword evidence="1" id="KW-0472">Membrane</keyword>